<accession>A0A194XTG7</accession>
<sequence length="296" mass="32676">MLLYSLLGPLFGHSSGPCSIVRFKVQSSRGERWRLRPQSIVNPSRRNIYRDHRRRCGRISDHRPLHAPLGPIANSRWDVGRRAGERRIGISRPHVLAVPAVQLTLLQSFGSLFFCVPVLQSQCCATTLSPSQTSHPRCISSRPIHRIPTRTQSPNSLVLLLSPKTQPTPPPLTLPPAVGGLPQLGASQPSVSPVASPAPGNGQKSAGRCAPGCILARRLKPRKSLWAVMGTRMRRNACQRPALATPEDQRYLPMPPYRKEGRRRGATAVVRPVLESENNHTQLRGKAPRTQDGCMW</sequence>
<dbReference type="EMBL" id="KQ947405">
    <property type="protein sequence ID" value="KUJ23503.1"/>
    <property type="molecule type" value="Genomic_DNA"/>
</dbReference>
<organism evidence="2 3">
    <name type="scientific">Mollisia scopiformis</name>
    <name type="common">Conifer needle endophyte fungus</name>
    <name type="synonym">Phialocephala scopiformis</name>
    <dbReference type="NCBI Taxonomy" id="149040"/>
    <lineage>
        <taxon>Eukaryota</taxon>
        <taxon>Fungi</taxon>
        <taxon>Dikarya</taxon>
        <taxon>Ascomycota</taxon>
        <taxon>Pezizomycotina</taxon>
        <taxon>Leotiomycetes</taxon>
        <taxon>Helotiales</taxon>
        <taxon>Mollisiaceae</taxon>
        <taxon>Mollisia</taxon>
    </lineage>
</organism>
<proteinExistence type="predicted"/>
<dbReference type="Proteomes" id="UP000070700">
    <property type="component" value="Unassembled WGS sequence"/>
</dbReference>
<dbReference type="KEGG" id="psco:LY89DRAFT_184049"/>
<name>A0A194XTG7_MOLSC</name>
<protein>
    <submittedName>
        <fullName evidence="2">Uncharacterized protein</fullName>
    </submittedName>
</protein>
<feature type="region of interest" description="Disordered" evidence="1">
    <location>
        <begin position="163"/>
        <end position="207"/>
    </location>
</feature>
<feature type="compositionally biased region" description="Low complexity" evidence="1">
    <location>
        <begin position="186"/>
        <end position="199"/>
    </location>
</feature>
<dbReference type="RefSeq" id="XP_018077858.1">
    <property type="nucleotide sequence ID" value="XM_018205645.1"/>
</dbReference>
<reference evidence="2 3" key="1">
    <citation type="submission" date="2015-10" db="EMBL/GenBank/DDBJ databases">
        <title>Full genome of DAOMC 229536 Phialocephala scopiformis, a fungal endophyte of spruce producing the potent anti-insectan compound rugulosin.</title>
        <authorList>
            <consortium name="DOE Joint Genome Institute"/>
            <person name="Walker A.K."/>
            <person name="Frasz S.L."/>
            <person name="Seifert K.A."/>
            <person name="Miller J.D."/>
            <person name="Mondo S.J."/>
            <person name="Labutti K."/>
            <person name="Lipzen A."/>
            <person name="Dockter R."/>
            <person name="Kennedy M."/>
            <person name="Grigoriev I.V."/>
            <person name="Spatafora J.W."/>
        </authorList>
    </citation>
    <scope>NUCLEOTIDE SEQUENCE [LARGE SCALE GENOMIC DNA]</scope>
    <source>
        <strain evidence="2 3">CBS 120377</strain>
    </source>
</reference>
<gene>
    <name evidence="2" type="ORF">LY89DRAFT_184049</name>
</gene>
<evidence type="ECO:0000256" key="1">
    <source>
        <dbReference type="SAM" id="MobiDB-lite"/>
    </source>
</evidence>
<dbReference type="AlphaFoldDB" id="A0A194XTG7"/>
<dbReference type="GeneID" id="28815371"/>
<evidence type="ECO:0000313" key="3">
    <source>
        <dbReference type="Proteomes" id="UP000070700"/>
    </source>
</evidence>
<evidence type="ECO:0000313" key="2">
    <source>
        <dbReference type="EMBL" id="KUJ23503.1"/>
    </source>
</evidence>
<dbReference type="InParanoid" id="A0A194XTG7"/>
<keyword evidence="3" id="KW-1185">Reference proteome</keyword>